<dbReference type="GO" id="GO:0030170">
    <property type="term" value="F:pyridoxal phosphate binding"/>
    <property type="evidence" value="ECO:0007669"/>
    <property type="project" value="InterPro"/>
</dbReference>
<evidence type="ECO:0000259" key="1">
    <source>
        <dbReference type="Pfam" id="PF00155"/>
    </source>
</evidence>
<organism evidence="2 3">
    <name type="scientific">Byssochlamys spectabilis</name>
    <name type="common">Paecilomyces variotii</name>
    <dbReference type="NCBI Taxonomy" id="264951"/>
    <lineage>
        <taxon>Eukaryota</taxon>
        <taxon>Fungi</taxon>
        <taxon>Dikarya</taxon>
        <taxon>Ascomycota</taxon>
        <taxon>Pezizomycotina</taxon>
        <taxon>Eurotiomycetes</taxon>
        <taxon>Eurotiomycetidae</taxon>
        <taxon>Eurotiales</taxon>
        <taxon>Thermoascaceae</taxon>
        <taxon>Paecilomyces</taxon>
    </lineage>
</organism>
<accession>A0A443HKJ8</accession>
<keyword evidence="2" id="KW-0808">Transferase</keyword>
<dbReference type="InterPro" id="IPR004839">
    <property type="entry name" value="Aminotransferase_I/II_large"/>
</dbReference>
<dbReference type="Gene3D" id="3.90.1150.10">
    <property type="entry name" value="Aspartate Aminotransferase, domain 1"/>
    <property type="match status" value="1"/>
</dbReference>
<dbReference type="Proteomes" id="UP000283841">
    <property type="component" value="Unassembled WGS sequence"/>
</dbReference>
<evidence type="ECO:0000313" key="3">
    <source>
        <dbReference type="Proteomes" id="UP000283841"/>
    </source>
</evidence>
<name>A0A443HKJ8_BYSSP</name>
<dbReference type="Pfam" id="PF00155">
    <property type="entry name" value="Aminotran_1_2"/>
    <property type="match status" value="1"/>
</dbReference>
<protein>
    <submittedName>
        <fullName evidence="2">Putative aminotransferase</fullName>
    </submittedName>
</protein>
<evidence type="ECO:0000313" key="2">
    <source>
        <dbReference type="EMBL" id="RWQ92325.1"/>
    </source>
</evidence>
<dbReference type="GO" id="GO:0047536">
    <property type="term" value="F:2-aminoadipate transaminase activity"/>
    <property type="evidence" value="ECO:0007669"/>
    <property type="project" value="TreeGrafter"/>
</dbReference>
<dbReference type="InterPro" id="IPR015421">
    <property type="entry name" value="PyrdxlP-dep_Trfase_major"/>
</dbReference>
<proteinExistence type="predicted"/>
<feature type="domain" description="Aminotransferase class I/classII large" evidence="1">
    <location>
        <begin position="49"/>
        <end position="435"/>
    </location>
</feature>
<dbReference type="RefSeq" id="XP_028481970.1">
    <property type="nucleotide sequence ID" value="XM_028634191.1"/>
</dbReference>
<dbReference type="EMBL" id="RCNU01000013">
    <property type="protein sequence ID" value="RWQ92325.1"/>
    <property type="molecule type" value="Genomic_DNA"/>
</dbReference>
<dbReference type="FunFam" id="3.40.640.10:FF:000080">
    <property type="entry name" value="Aminotransferase, putative"/>
    <property type="match status" value="1"/>
</dbReference>
<dbReference type="AlphaFoldDB" id="A0A443HKJ8"/>
<reference evidence="2 3" key="1">
    <citation type="journal article" date="2018" name="Front. Microbiol.">
        <title>Genomic and genetic insights into a cosmopolitan fungus, Paecilomyces variotii (Eurotiales).</title>
        <authorList>
            <person name="Urquhart A.S."/>
            <person name="Mondo S.J."/>
            <person name="Makela M.R."/>
            <person name="Hane J.K."/>
            <person name="Wiebenga A."/>
            <person name="He G."/>
            <person name="Mihaltcheva S."/>
            <person name="Pangilinan J."/>
            <person name="Lipzen A."/>
            <person name="Barry K."/>
            <person name="de Vries R.P."/>
            <person name="Grigoriev I.V."/>
            <person name="Idnurm A."/>
        </authorList>
    </citation>
    <scope>NUCLEOTIDE SEQUENCE [LARGE SCALE GENOMIC DNA]</scope>
    <source>
        <strain evidence="2 3">CBS 101075</strain>
    </source>
</reference>
<keyword evidence="3" id="KW-1185">Reference proteome</keyword>
<gene>
    <name evidence="2" type="ORF">C8Q69DRAFT_94524</name>
</gene>
<keyword evidence="2" id="KW-0032">Aminotransferase</keyword>
<dbReference type="SUPFAM" id="SSF53383">
    <property type="entry name" value="PLP-dependent transferases"/>
    <property type="match status" value="1"/>
</dbReference>
<dbReference type="CDD" id="cd00609">
    <property type="entry name" value="AAT_like"/>
    <property type="match status" value="1"/>
</dbReference>
<dbReference type="VEuPathDB" id="FungiDB:C8Q69DRAFT_94524"/>
<dbReference type="PANTHER" id="PTHR42858">
    <property type="entry name" value="AMINOTRANSFERASE"/>
    <property type="match status" value="1"/>
</dbReference>
<dbReference type="GeneID" id="39603468"/>
<sequence>MTGSALPAAVKDHINLFRGWPNPALLPVADLSKASRTVLSTPSIYEPGLQYGPDEGYQPLRQHVAEWLTSFYQPRDPVTQDRICITGGASQNLACVLQAFTDPVYTRNVWIVAPMYYLAGRIFDDSGFAGRLRGIPEDEEGIDLDFLERGLEEAEKKAISEGNNEPKLKPPRPWRKIYKYVIYATPTFSNPSMKVMSLRRRERLTRLARRFDALIVTDDVYDFLQWSNTPNTPLARPDHAYMPRLIDVDRYLDGGPKDEWGNVVSNGSFSKLIGPGARTGWAESTEKFSYGLSQTGSSRSGGAPSQLTATFVDQLLSTSVIQNHIINVLQPAYADRYHRTLSAIQEYLLPLGLTIPPNPHEAAGGYFVWLDLPEPLRASDLARRAMEEENLLIASGDLFQVPGEDGPHHDDFERSVRLCFAWEEPNKLGEGIQRLAAVVQRAMASAAEKSHE</sequence>
<dbReference type="PANTHER" id="PTHR42858:SF1">
    <property type="entry name" value="LD15494P"/>
    <property type="match status" value="1"/>
</dbReference>
<dbReference type="InterPro" id="IPR015424">
    <property type="entry name" value="PyrdxlP-dep_Trfase"/>
</dbReference>
<dbReference type="InterPro" id="IPR015422">
    <property type="entry name" value="PyrdxlP-dep_Trfase_small"/>
</dbReference>
<dbReference type="Gene3D" id="3.40.640.10">
    <property type="entry name" value="Type I PLP-dependent aspartate aminotransferase-like (Major domain)"/>
    <property type="match status" value="1"/>
</dbReference>
<comment type="caution">
    <text evidence="2">The sequence shown here is derived from an EMBL/GenBank/DDBJ whole genome shotgun (WGS) entry which is preliminary data.</text>
</comment>
<dbReference type="STRING" id="264951.A0A443HKJ8"/>